<evidence type="ECO:0000313" key="3">
    <source>
        <dbReference type="EMBL" id="RBP38191.1"/>
    </source>
</evidence>
<evidence type="ECO:0000313" key="4">
    <source>
        <dbReference type="Proteomes" id="UP000253426"/>
    </source>
</evidence>
<keyword evidence="4" id="KW-1185">Reference proteome</keyword>
<protein>
    <submittedName>
        <fullName evidence="3">Rhodanese-related sulfurtransferase</fullName>
    </submittedName>
</protein>
<keyword evidence="1" id="KW-0812">Transmembrane</keyword>
<dbReference type="PANTHER" id="PTHR43031:SF1">
    <property type="entry name" value="PYRIDINE NUCLEOTIDE-DISULPHIDE OXIDOREDUCTASE"/>
    <property type="match status" value="1"/>
</dbReference>
<name>A0A366H7P2_9BACT</name>
<dbReference type="OrthoDB" id="9800872at2"/>
<keyword evidence="1" id="KW-1133">Transmembrane helix</keyword>
<reference evidence="3 4" key="1">
    <citation type="submission" date="2018-06" db="EMBL/GenBank/DDBJ databases">
        <title>Genomic Encyclopedia of Type Strains, Phase IV (KMG-IV): sequencing the most valuable type-strain genomes for metagenomic binning, comparative biology and taxonomic classification.</title>
        <authorList>
            <person name="Goeker M."/>
        </authorList>
    </citation>
    <scope>NUCLEOTIDE SEQUENCE [LARGE SCALE GENOMIC DNA]</scope>
    <source>
        <strain evidence="3 4">DSM 25532</strain>
    </source>
</reference>
<evidence type="ECO:0000256" key="1">
    <source>
        <dbReference type="SAM" id="Phobius"/>
    </source>
</evidence>
<feature type="transmembrane region" description="Helical" evidence="1">
    <location>
        <begin position="20"/>
        <end position="40"/>
    </location>
</feature>
<accession>A0A366H7P2</accession>
<dbReference type="InterPro" id="IPR050229">
    <property type="entry name" value="GlpE_sulfurtransferase"/>
</dbReference>
<dbReference type="SUPFAM" id="SSF52821">
    <property type="entry name" value="Rhodanese/Cell cycle control phosphatase"/>
    <property type="match status" value="1"/>
</dbReference>
<keyword evidence="1" id="KW-0472">Membrane</keyword>
<dbReference type="GO" id="GO:0016740">
    <property type="term" value="F:transferase activity"/>
    <property type="evidence" value="ECO:0007669"/>
    <property type="project" value="UniProtKB-KW"/>
</dbReference>
<dbReference type="PANTHER" id="PTHR43031">
    <property type="entry name" value="FAD-DEPENDENT OXIDOREDUCTASE"/>
    <property type="match status" value="1"/>
</dbReference>
<feature type="domain" description="Rhodanese" evidence="2">
    <location>
        <begin position="76"/>
        <end position="167"/>
    </location>
</feature>
<dbReference type="AlphaFoldDB" id="A0A366H7P2"/>
<dbReference type="Proteomes" id="UP000253426">
    <property type="component" value="Unassembled WGS sequence"/>
</dbReference>
<dbReference type="RefSeq" id="WP_113961298.1">
    <property type="nucleotide sequence ID" value="NZ_QNRR01000012.1"/>
</dbReference>
<dbReference type="Gene3D" id="3.40.250.10">
    <property type="entry name" value="Rhodanese-like domain"/>
    <property type="match status" value="1"/>
</dbReference>
<dbReference type="InterPro" id="IPR036873">
    <property type="entry name" value="Rhodanese-like_dom_sf"/>
</dbReference>
<dbReference type="PROSITE" id="PS50206">
    <property type="entry name" value="RHODANESE_3"/>
    <property type="match status" value="1"/>
</dbReference>
<organism evidence="3 4">
    <name type="scientific">Roseimicrobium gellanilyticum</name>
    <dbReference type="NCBI Taxonomy" id="748857"/>
    <lineage>
        <taxon>Bacteria</taxon>
        <taxon>Pseudomonadati</taxon>
        <taxon>Verrucomicrobiota</taxon>
        <taxon>Verrucomicrobiia</taxon>
        <taxon>Verrucomicrobiales</taxon>
        <taxon>Verrucomicrobiaceae</taxon>
        <taxon>Roseimicrobium</taxon>
    </lineage>
</organism>
<keyword evidence="3" id="KW-0808">Transferase</keyword>
<dbReference type="InterPro" id="IPR001763">
    <property type="entry name" value="Rhodanese-like_dom"/>
</dbReference>
<dbReference type="SMART" id="SM00450">
    <property type="entry name" value="RHOD"/>
    <property type="match status" value="1"/>
</dbReference>
<dbReference type="EMBL" id="QNRR01000012">
    <property type="protein sequence ID" value="RBP38191.1"/>
    <property type="molecule type" value="Genomic_DNA"/>
</dbReference>
<evidence type="ECO:0000259" key="2">
    <source>
        <dbReference type="PROSITE" id="PS50206"/>
    </source>
</evidence>
<dbReference type="Pfam" id="PF00581">
    <property type="entry name" value="Rhodanese"/>
    <property type="match status" value="1"/>
</dbReference>
<proteinExistence type="predicted"/>
<comment type="caution">
    <text evidence="3">The sequence shown here is derived from an EMBL/GenBank/DDBJ whole genome shotgun (WGS) entry which is preliminary data.</text>
</comment>
<sequence length="197" mass="22582">MRAHDSNISKLGHVLSETMTRVVVTTGLAACGLVVLWWLADHRRGMRWARSVIGWRFPVVRQISSTALAEWLRDERREPPVLWDVRTREEYETSHLPQAIHVPLGISGEELRQRLEQARGRAMVCYCAAGYRGAEMARRLGKMGALEVYNLAGGIFDWANEAQALMSDGERGGTRVHSYRRLFRRLLRPERRMNKNG</sequence>
<gene>
    <name evidence="3" type="ORF">DES53_112189</name>
</gene>